<gene>
    <name evidence="3" type="ORF">EPK99_10480</name>
</gene>
<comment type="caution">
    <text evidence="3">The sequence shown here is derived from an EMBL/GenBank/DDBJ whole genome shotgun (WGS) entry which is preliminary data.</text>
</comment>
<dbReference type="Proteomes" id="UP000287687">
    <property type="component" value="Unassembled WGS sequence"/>
</dbReference>
<feature type="compositionally biased region" description="Pro residues" evidence="1">
    <location>
        <begin position="190"/>
        <end position="204"/>
    </location>
</feature>
<evidence type="ECO:0000313" key="4">
    <source>
        <dbReference type="Proteomes" id="UP000287687"/>
    </source>
</evidence>
<evidence type="ECO:0000256" key="2">
    <source>
        <dbReference type="SAM" id="SignalP"/>
    </source>
</evidence>
<keyword evidence="4" id="KW-1185">Reference proteome</keyword>
<feature type="chain" id="PRO_5018581853" description="Cell division and transport-associated protein TolA" evidence="2">
    <location>
        <begin position="28"/>
        <end position="408"/>
    </location>
</feature>
<evidence type="ECO:0008006" key="5">
    <source>
        <dbReference type="Google" id="ProtNLM"/>
    </source>
</evidence>
<feature type="compositionally biased region" description="Polar residues" evidence="1">
    <location>
        <begin position="293"/>
        <end position="312"/>
    </location>
</feature>
<feature type="compositionally biased region" description="Basic and acidic residues" evidence="1">
    <location>
        <begin position="205"/>
        <end position="258"/>
    </location>
</feature>
<evidence type="ECO:0000313" key="3">
    <source>
        <dbReference type="EMBL" id="RWX78990.1"/>
    </source>
</evidence>
<feature type="compositionally biased region" description="Basic and acidic residues" evidence="1">
    <location>
        <begin position="364"/>
        <end position="373"/>
    </location>
</feature>
<feature type="compositionally biased region" description="Pro residues" evidence="1">
    <location>
        <begin position="143"/>
        <end position="167"/>
    </location>
</feature>
<feature type="compositionally biased region" description="Low complexity" evidence="1">
    <location>
        <begin position="97"/>
        <end position="107"/>
    </location>
</feature>
<feature type="region of interest" description="Disordered" evidence="1">
    <location>
        <begin position="48"/>
        <end position="314"/>
    </location>
</feature>
<sequence>MKGSVGTSVALHLLVLGWAMLTLSAPAPLTVADVEAFPVDIVPVESMTQMQQGDKKAPNKDKPSPKETKNQKAIENAENAGENDVDLKTPPTPTAKPKPVEVAAAPKPVERPTPTPTPEQNEVKEIAPEETAPKPVETAALPQPKPEPTPPKPEPTPPKPEPMPPKPEAAKPTPAPVQAENQSETGELPQTPPLPMAKPQPPKPEPPKEEAKPVEKPVEKTPEKKPETPKPTEVAKADTKATDTSKPTDKKEGKKQDAAKSSSSQKSDFNADQIAAMLNKQDASGGGAKRSATPASTGSTKPSTGAKLSQSEMDALRGQISNNWSTIAGIEGLQGMIIRVHMRLDQSGAIVGEPEVSSSGGSDTARRTMESSARRAVLRSSPFKNLPADKYDSWSEVVVNFDPSELGL</sequence>
<dbReference type="EMBL" id="SBIP01000002">
    <property type="protein sequence ID" value="RWX78990.1"/>
    <property type="molecule type" value="Genomic_DNA"/>
</dbReference>
<dbReference type="OrthoDB" id="7161229at2"/>
<feature type="region of interest" description="Disordered" evidence="1">
    <location>
        <begin position="352"/>
        <end position="376"/>
    </location>
</feature>
<organism evidence="3 4">
    <name type="scientific">Neorhizobium lilium</name>
    <dbReference type="NCBI Taxonomy" id="2503024"/>
    <lineage>
        <taxon>Bacteria</taxon>
        <taxon>Pseudomonadati</taxon>
        <taxon>Pseudomonadota</taxon>
        <taxon>Alphaproteobacteria</taxon>
        <taxon>Hyphomicrobiales</taxon>
        <taxon>Rhizobiaceae</taxon>
        <taxon>Rhizobium/Agrobacterium group</taxon>
        <taxon>Neorhizobium</taxon>
    </lineage>
</organism>
<name>A0A3S3SFD8_9HYPH</name>
<dbReference type="PRINTS" id="PR01217">
    <property type="entry name" value="PRICHEXTENSN"/>
</dbReference>
<accession>A0A3S3SFD8</accession>
<dbReference type="RefSeq" id="WP_128442965.1">
    <property type="nucleotide sequence ID" value="NZ_SBIP01000002.1"/>
</dbReference>
<protein>
    <recommendedName>
        <fullName evidence="5">Cell division and transport-associated protein TolA</fullName>
    </recommendedName>
</protein>
<evidence type="ECO:0000256" key="1">
    <source>
        <dbReference type="SAM" id="MobiDB-lite"/>
    </source>
</evidence>
<dbReference type="AlphaFoldDB" id="A0A3S3SFD8"/>
<feature type="compositionally biased region" description="Low complexity" evidence="1">
    <location>
        <begin position="259"/>
        <end position="268"/>
    </location>
</feature>
<dbReference type="Gene3D" id="3.30.1150.10">
    <property type="match status" value="1"/>
</dbReference>
<feature type="compositionally biased region" description="Basic and acidic residues" evidence="1">
    <location>
        <begin position="53"/>
        <end position="72"/>
    </location>
</feature>
<keyword evidence="2" id="KW-0732">Signal</keyword>
<reference evidence="3 4" key="1">
    <citation type="submission" date="2019-01" db="EMBL/GenBank/DDBJ databases">
        <title>The draft genome of Rhizobium sp. 24NR.</title>
        <authorList>
            <person name="Liu L."/>
            <person name="Liang L."/>
            <person name="Shi S."/>
            <person name="Xu L."/>
            <person name="Wang X."/>
            <person name="Li L."/>
            <person name="Zhang X."/>
        </authorList>
    </citation>
    <scope>NUCLEOTIDE SEQUENCE [LARGE SCALE GENOMIC DNA]</scope>
    <source>
        <strain evidence="3 4">24NR</strain>
    </source>
</reference>
<feature type="signal peptide" evidence="2">
    <location>
        <begin position="1"/>
        <end position="27"/>
    </location>
</feature>
<proteinExistence type="predicted"/>